<evidence type="ECO:0000259" key="1">
    <source>
        <dbReference type="PROSITE" id="PS51186"/>
    </source>
</evidence>
<dbReference type="InterPro" id="IPR000182">
    <property type="entry name" value="GNAT_dom"/>
</dbReference>
<dbReference type="Pfam" id="PF13508">
    <property type="entry name" value="Acetyltransf_7"/>
    <property type="match status" value="1"/>
</dbReference>
<dbReference type="InterPro" id="IPR016181">
    <property type="entry name" value="Acyl_CoA_acyltransferase"/>
</dbReference>
<comment type="caution">
    <text evidence="2">The sequence shown here is derived from an EMBL/GenBank/DDBJ whole genome shotgun (WGS) entry which is preliminary data.</text>
</comment>
<dbReference type="PANTHER" id="PTHR43233">
    <property type="entry name" value="FAMILY N-ACETYLTRANSFERASE, PUTATIVE (AFU_ORTHOLOGUE AFUA_6G03350)-RELATED"/>
    <property type="match status" value="1"/>
</dbReference>
<keyword evidence="3" id="KW-1185">Reference proteome</keyword>
<dbReference type="SUPFAM" id="SSF55729">
    <property type="entry name" value="Acyl-CoA N-acyltransferases (Nat)"/>
    <property type="match status" value="1"/>
</dbReference>
<gene>
    <name evidence="2" type="ORF">K0504_03715</name>
</gene>
<dbReference type="Proteomes" id="UP001166251">
    <property type="component" value="Unassembled WGS sequence"/>
</dbReference>
<proteinExistence type="predicted"/>
<dbReference type="PROSITE" id="PS51186">
    <property type="entry name" value="GNAT"/>
    <property type="match status" value="1"/>
</dbReference>
<reference evidence="2" key="1">
    <citation type="submission" date="2021-07" db="EMBL/GenBank/DDBJ databases">
        <title>Neiella marina sp. nov., isolated from the intestinal content of sea cucumber Apostichopus japonicus.</title>
        <authorList>
            <person name="Bai X."/>
        </authorList>
    </citation>
    <scope>NUCLEOTIDE SEQUENCE</scope>
    <source>
        <strain evidence="2">126</strain>
    </source>
</reference>
<protein>
    <submittedName>
        <fullName evidence="2">GNAT family N-acetyltransferase</fullName>
    </submittedName>
</protein>
<dbReference type="InterPro" id="IPR053144">
    <property type="entry name" value="Acetyltransferase_Butenolide"/>
</dbReference>
<dbReference type="Gene3D" id="3.40.630.30">
    <property type="match status" value="1"/>
</dbReference>
<evidence type="ECO:0000313" key="2">
    <source>
        <dbReference type="EMBL" id="MBW8190133.1"/>
    </source>
</evidence>
<name>A0ABS7EDX6_9GAMM</name>
<feature type="domain" description="N-acetyltransferase" evidence="1">
    <location>
        <begin position="19"/>
        <end position="159"/>
    </location>
</feature>
<evidence type="ECO:0000313" key="3">
    <source>
        <dbReference type="Proteomes" id="UP001166251"/>
    </source>
</evidence>
<dbReference type="EMBL" id="JAHZSS010000003">
    <property type="protein sequence ID" value="MBW8190133.1"/>
    <property type="molecule type" value="Genomic_DNA"/>
</dbReference>
<accession>A0ABS7EDX6</accession>
<dbReference type="PANTHER" id="PTHR43233:SF1">
    <property type="entry name" value="FAMILY N-ACETYLTRANSFERASE, PUTATIVE (AFU_ORTHOLOGUE AFUA_6G03350)-RELATED"/>
    <property type="match status" value="1"/>
</dbReference>
<organism evidence="2 3">
    <name type="scientific">Neiella holothuriorum</name>
    <dbReference type="NCBI Taxonomy" id="2870530"/>
    <lineage>
        <taxon>Bacteria</taxon>
        <taxon>Pseudomonadati</taxon>
        <taxon>Pseudomonadota</taxon>
        <taxon>Gammaproteobacteria</taxon>
        <taxon>Alteromonadales</taxon>
        <taxon>Echinimonadaceae</taxon>
        <taxon>Neiella</taxon>
    </lineage>
</organism>
<dbReference type="CDD" id="cd04301">
    <property type="entry name" value="NAT_SF"/>
    <property type="match status" value="1"/>
</dbReference>
<dbReference type="RefSeq" id="WP_220102821.1">
    <property type="nucleotide sequence ID" value="NZ_JAHZSS010000003.1"/>
</dbReference>
<sequence length="164" mass="18874">MIAMAFSPPCLFERRNGMVLTSDPSRIKFDWLHDKLSRQYWCENIPADILRTAIAHSWCVSVFADDARHQQIGFARLITDYASFAYLADVYVAPKFRRQGIARWMVNAFVNCPELPQLQKWLLITAGDPSVYQSAGFEKISYPHAFMEIRGVSDYNDDDGRSQK</sequence>